<dbReference type="AlphaFoldDB" id="A0AB36SYT5"/>
<comment type="caution">
    <text evidence="1">The sequence shown here is derived from an EMBL/GenBank/DDBJ whole genome shotgun (WGS) entry which is preliminary data.</text>
</comment>
<name>A0AB36SYT5_9BACI</name>
<evidence type="ECO:0000313" key="2">
    <source>
        <dbReference type="Proteomes" id="UP000220078"/>
    </source>
</evidence>
<sequence length="85" mass="10031">MEENLSNSEIVYRFIEAVGEYIAVKNEYLLYLSQIIESSSASKEKIRYQVLKNMIQENGEKLRTNELKRTLFADTEQESRHDNLK</sequence>
<proteinExistence type="predicted"/>
<evidence type="ECO:0000313" key="1">
    <source>
        <dbReference type="EMBL" id="PEN86100.1"/>
    </source>
</evidence>
<organism evidence="1 2">
    <name type="scientific">Bacillus toyonensis</name>
    <dbReference type="NCBI Taxonomy" id="155322"/>
    <lineage>
        <taxon>Bacteria</taxon>
        <taxon>Bacillati</taxon>
        <taxon>Bacillota</taxon>
        <taxon>Bacilli</taxon>
        <taxon>Bacillales</taxon>
        <taxon>Bacillaceae</taxon>
        <taxon>Bacillus</taxon>
        <taxon>Bacillus cereus group</taxon>
    </lineage>
</organism>
<gene>
    <name evidence="1" type="ORF">CN551_22185</name>
</gene>
<protein>
    <submittedName>
        <fullName evidence="1">Uncharacterized protein</fullName>
    </submittedName>
</protein>
<reference evidence="1 2" key="1">
    <citation type="submission" date="2017-09" db="EMBL/GenBank/DDBJ databases">
        <title>Large-scale bioinformatics analysis of Bacillus genomes uncovers conserved roles of natural products in bacterial physiology.</title>
        <authorList>
            <consortium name="Agbiome Team Llc"/>
            <person name="Bleich R.M."/>
            <person name="Kirk G.J."/>
            <person name="Santa Maria K.C."/>
            <person name="Allen S.E."/>
            <person name="Farag S."/>
            <person name="Shank E.A."/>
            <person name="Bowers A."/>
        </authorList>
    </citation>
    <scope>NUCLEOTIDE SEQUENCE [LARGE SCALE GENOMIC DNA]</scope>
    <source>
        <strain evidence="1 2">AFS027629</strain>
    </source>
</reference>
<dbReference type="Proteomes" id="UP000220078">
    <property type="component" value="Unassembled WGS sequence"/>
</dbReference>
<dbReference type="EMBL" id="NUAP01000038">
    <property type="protein sequence ID" value="PEN86100.1"/>
    <property type="molecule type" value="Genomic_DNA"/>
</dbReference>
<accession>A0AB36SYT5</accession>